<evidence type="ECO:0000256" key="1">
    <source>
        <dbReference type="ARBA" id="ARBA00014114"/>
    </source>
</evidence>
<feature type="domain" description="16S/18S rRNA aminocarboxypropyltransferase Tsr3 C-terminal" evidence="7">
    <location>
        <begin position="40"/>
        <end position="164"/>
    </location>
</feature>
<evidence type="ECO:0000259" key="7">
    <source>
        <dbReference type="Pfam" id="PF04034"/>
    </source>
</evidence>
<evidence type="ECO:0000256" key="6">
    <source>
        <dbReference type="ARBA" id="ARBA00022691"/>
    </source>
</evidence>
<dbReference type="OrthoDB" id="7441at2157"/>
<evidence type="ECO:0000256" key="2">
    <source>
        <dbReference type="ARBA" id="ARBA00022490"/>
    </source>
</evidence>
<dbReference type="Pfam" id="PF04034">
    <property type="entry name" value="Ribo_biogen_C"/>
    <property type="match status" value="1"/>
</dbReference>
<evidence type="ECO:0000256" key="3">
    <source>
        <dbReference type="ARBA" id="ARBA00022517"/>
    </source>
</evidence>
<organism evidence="8 9">
    <name type="scientific">Thermosphaera chiliense</name>
    <dbReference type="NCBI Taxonomy" id="3402707"/>
    <lineage>
        <taxon>Archaea</taxon>
        <taxon>Thermoproteota</taxon>
        <taxon>Thermoprotei</taxon>
        <taxon>Desulfurococcales</taxon>
        <taxon>Desulfurococcaceae</taxon>
        <taxon>Thermosphaera</taxon>
    </lineage>
</organism>
<keyword evidence="6" id="KW-0949">S-adenosyl-L-methionine</keyword>
<dbReference type="InterPro" id="IPR007177">
    <property type="entry name" value="Tsr3_C"/>
</dbReference>
<name>A0A7M1USM8_9CREN</name>
<protein>
    <recommendedName>
        <fullName evidence="1">16S rRNA aminocarboxypropyltransferase</fullName>
    </recommendedName>
</protein>
<evidence type="ECO:0000313" key="9">
    <source>
        <dbReference type="Proteomes" id="UP000593766"/>
    </source>
</evidence>
<keyword evidence="9" id="KW-1185">Reference proteome</keyword>
<proteinExistence type="predicted"/>
<evidence type="ECO:0000313" key="8">
    <source>
        <dbReference type="EMBL" id="QOR95076.1"/>
    </source>
</evidence>
<dbReference type="NCBIfam" id="NF002621">
    <property type="entry name" value="PRK02287.1"/>
    <property type="match status" value="1"/>
</dbReference>
<sequence>MRIYAIIYYEDDPVKNTALKMVKAGLARLVDHGFARRGLVVLDPFSPEYLGPWDRGLVEEKGVLVLDASWRLLTPDKFKKLPGAHVKLPPLLPGNPVNYGKPCMLSSIEAVAAAAYITGFTETYEKLLGLYKWMSTFHSLNTELLESCSKAGSREELVRVIREYWGDSPPC</sequence>
<keyword evidence="4" id="KW-0698">rRNA processing</keyword>
<dbReference type="Proteomes" id="UP000593766">
    <property type="component" value="Chromosome"/>
</dbReference>
<dbReference type="PANTHER" id="PTHR20426:SF0">
    <property type="entry name" value="18S RRNA AMINOCARBOXYPROPYLTRANSFERASE"/>
    <property type="match status" value="1"/>
</dbReference>
<dbReference type="AlphaFoldDB" id="A0A7M1USM8"/>
<dbReference type="InterPro" id="IPR022968">
    <property type="entry name" value="Tsr3-like"/>
</dbReference>
<keyword evidence="5" id="KW-0808">Transferase</keyword>
<dbReference type="EMBL" id="CP063144">
    <property type="protein sequence ID" value="QOR95076.1"/>
    <property type="molecule type" value="Genomic_DNA"/>
</dbReference>
<dbReference type="PANTHER" id="PTHR20426">
    <property type="entry name" value="RIBOSOME BIOGENESIS PROTEIN TSR3 HOMOLOG"/>
    <property type="match status" value="1"/>
</dbReference>
<evidence type="ECO:0000256" key="4">
    <source>
        <dbReference type="ARBA" id="ARBA00022552"/>
    </source>
</evidence>
<accession>A0A7M1USM8</accession>
<evidence type="ECO:0000256" key="5">
    <source>
        <dbReference type="ARBA" id="ARBA00022679"/>
    </source>
</evidence>
<dbReference type="GO" id="GO:0106388">
    <property type="term" value="F:rRNA small subunit aminocarboxypropyltransferase activity"/>
    <property type="evidence" value="ECO:0007669"/>
    <property type="project" value="InterPro"/>
</dbReference>
<keyword evidence="2" id="KW-0963">Cytoplasm</keyword>
<keyword evidence="3" id="KW-0690">Ribosome biogenesis</keyword>
<gene>
    <name evidence="8" type="ORF">IMZ38_01425</name>
</gene>
<dbReference type="GO" id="GO:0006364">
    <property type="term" value="P:rRNA processing"/>
    <property type="evidence" value="ECO:0007669"/>
    <property type="project" value="UniProtKB-KW"/>
</dbReference>
<dbReference type="KEGG" id="tcs:IMZ38_01425"/>
<reference evidence="8 9" key="1">
    <citation type="submission" date="2020-10" db="EMBL/GenBank/DDBJ databases">
        <title>Complete genome sequence of Thermosphaera aggregans strain 3507.</title>
        <authorList>
            <person name="Zayulina K.S."/>
            <person name="Elcheninov A.G."/>
            <person name="Toshchakov S.V."/>
            <person name="Kublanov I.V."/>
            <person name="Kochetkova T.V."/>
        </authorList>
    </citation>
    <scope>NUCLEOTIDE SEQUENCE [LARGE SCALE GENOMIC DNA]</scope>
    <source>
        <strain evidence="8 9">3507</strain>
    </source>
</reference>